<feature type="region of interest" description="Disordered" evidence="1">
    <location>
        <begin position="140"/>
        <end position="160"/>
    </location>
</feature>
<dbReference type="AlphaFoldDB" id="A0AA35ZSS8"/>
<evidence type="ECO:0000313" key="2">
    <source>
        <dbReference type="EMBL" id="CAI9298223.1"/>
    </source>
</evidence>
<accession>A0AA35ZSS8</accession>
<name>A0AA35ZSS8_LACSI</name>
<dbReference type="EMBL" id="OX465084">
    <property type="protein sequence ID" value="CAI9298223.1"/>
    <property type="molecule type" value="Genomic_DNA"/>
</dbReference>
<protein>
    <submittedName>
        <fullName evidence="2">Uncharacterized protein</fullName>
    </submittedName>
</protein>
<evidence type="ECO:0000256" key="1">
    <source>
        <dbReference type="SAM" id="MobiDB-lite"/>
    </source>
</evidence>
<dbReference type="Proteomes" id="UP001177003">
    <property type="component" value="Chromosome 8"/>
</dbReference>
<evidence type="ECO:0000313" key="3">
    <source>
        <dbReference type="Proteomes" id="UP001177003"/>
    </source>
</evidence>
<sequence>MCGLFYDINVDYTSILWEDFLTFLHALKNKFLIHHPCWWSIVSHDVINNINRTPDEILEDPQPHFLYQPPPIPYPTISDDNIGVDLDEPTFLPKYGTTSKLLSFLDSLFQTSSDYVKPSSLASVSPAVFQSVLESPSNHVSFDYDSLEDDDQDGEKQSELEDFPRSFPVQDNQDEDIPMQTVDIPFSEGLIVDNEPHDMSIVLYSKPSTNTLTIDLDEYSPSPPILRSPL</sequence>
<proteinExistence type="predicted"/>
<reference evidence="2" key="1">
    <citation type="submission" date="2023-04" db="EMBL/GenBank/DDBJ databases">
        <authorList>
            <person name="Vijverberg K."/>
            <person name="Xiong W."/>
            <person name="Schranz E."/>
        </authorList>
    </citation>
    <scope>NUCLEOTIDE SEQUENCE</scope>
</reference>
<keyword evidence="3" id="KW-1185">Reference proteome</keyword>
<organism evidence="2 3">
    <name type="scientific">Lactuca saligna</name>
    <name type="common">Willowleaf lettuce</name>
    <dbReference type="NCBI Taxonomy" id="75948"/>
    <lineage>
        <taxon>Eukaryota</taxon>
        <taxon>Viridiplantae</taxon>
        <taxon>Streptophyta</taxon>
        <taxon>Embryophyta</taxon>
        <taxon>Tracheophyta</taxon>
        <taxon>Spermatophyta</taxon>
        <taxon>Magnoliopsida</taxon>
        <taxon>eudicotyledons</taxon>
        <taxon>Gunneridae</taxon>
        <taxon>Pentapetalae</taxon>
        <taxon>asterids</taxon>
        <taxon>campanulids</taxon>
        <taxon>Asterales</taxon>
        <taxon>Asteraceae</taxon>
        <taxon>Cichorioideae</taxon>
        <taxon>Cichorieae</taxon>
        <taxon>Lactucinae</taxon>
        <taxon>Lactuca</taxon>
    </lineage>
</organism>
<gene>
    <name evidence="2" type="ORF">LSALG_LOCUS36998</name>
</gene>